<evidence type="ECO:0000313" key="1">
    <source>
        <dbReference type="EMBL" id="MCC2137154.1"/>
    </source>
</evidence>
<keyword evidence="2" id="KW-1185">Reference proteome</keyword>
<dbReference type="RefSeq" id="WP_308449443.1">
    <property type="nucleotide sequence ID" value="NZ_JAJEQC010000008.1"/>
</dbReference>
<dbReference type="AlphaFoldDB" id="A0AAE3AMY0"/>
<proteinExistence type="predicted"/>
<organism evidence="1 2">
    <name type="scientific">Hominenteromicrobium mulieris</name>
    <dbReference type="NCBI Taxonomy" id="2885357"/>
    <lineage>
        <taxon>Bacteria</taxon>
        <taxon>Bacillati</taxon>
        <taxon>Bacillota</taxon>
        <taxon>Clostridia</taxon>
        <taxon>Eubacteriales</taxon>
        <taxon>Oscillospiraceae</taxon>
        <taxon>Hominenteromicrobium</taxon>
    </lineage>
</organism>
<reference evidence="1" key="1">
    <citation type="submission" date="2021-10" db="EMBL/GenBank/DDBJ databases">
        <title>Anaerobic single-cell dispensing facilitates the cultivation of human gut bacteria.</title>
        <authorList>
            <person name="Afrizal A."/>
        </authorList>
    </citation>
    <scope>NUCLEOTIDE SEQUENCE</scope>
    <source>
        <strain evidence="1">CLA-AA-H250</strain>
    </source>
</reference>
<protein>
    <submittedName>
        <fullName evidence="1">Uncharacterized protein</fullName>
    </submittedName>
</protein>
<comment type="caution">
    <text evidence="1">The sequence shown here is derived from an EMBL/GenBank/DDBJ whole genome shotgun (WGS) entry which is preliminary data.</text>
</comment>
<dbReference type="Proteomes" id="UP001199424">
    <property type="component" value="Unassembled WGS sequence"/>
</dbReference>
<evidence type="ECO:0000313" key="2">
    <source>
        <dbReference type="Proteomes" id="UP001199424"/>
    </source>
</evidence>
<sequence length="78" mass="8266">MNEREIQSLLALAAKRLHTTPEALRAAAENGDLQNIMGGQNNAAASQLNRVLSDPEAAKKLLSTPAAQKLFEALGGKK</sequence>
<accession>A0AAE3AMY0</accession>
<dbReference type="EMBL" id="JAJEQC010000008">
    <property type="protein sequence ID" value="MCC2137154.1"/>
    <property type="molecule type" value="Genomic_DNA"/>
</dbReference>
<name>A0AAE3AMY0_9FIRM</name>
<gene>
    <name evidence="1" type="ORF">LKD31_09005</name>
</gene>